<dbReference type="AlphaFoldDB" id="A0A6A4NI24"/>
<dbReference type="PANTHER" id="PTHR31672:SF13">
    <property type="entry name" value="F-BOX PROTEIN CPR30-LIKE"/>
    <property type="match status" value="1"/>
</dbReference>
<dbReference type="InterPro" id="IPR017451">
    <property type="entry name" value="F-box-assoc_interact_dom"/>
</dbReference>
<feature type="domain" description="F-box" evidence="1">
    <location>
        <begin position="1"/>
        <end position="43"/>
    </location>
</feature>
<dbReference type="SUPFAM" id="SSF50965">
    <property type="entry name" value="Galactose oxidase, central domain"/>
    <property type="match status" value="1"/>
</dbReference>
<evidence type="ECO:0000313" key="3">
    <source>
        <dbReference type="Proteomes" id="UP000447434"/>
    </source>
</evidence>
<organism evidence="2 3">
    <name type="scientific">Lupinus albus</name>
    <name type="common">White lupine</name>
    <name type="synonym">Lupinus termis</name>
    <dbReference type="NCBI Taxonomy" id="3870"/>
    <lineage>
        <taxon>Eukaryota</taxon>
        <taxon>Viridiplantae</taxon>
        <taxon>Streptophyta</taxon>
        <taxon>Embryophyta</taxon>
        <taxon>Tracheophyta</taxon>
        <taxon>Spermatophyta</taxon>
        <taxon>Magnoliopsida</taxon>
        <taxon>eudicotyledons</taxon>
        <taxon>Gunneridae</taxon>
        <taxon>Pentapetalae</taxon>
        <taxon>rosids</taxon>
        <taxon>fabids</taxon>
        <taxon>Fabales</taxon>
        <taxon>Fabaceae</taxon>
        <taxon>Papilionoideae</taxon>
        <taxon>50 kb inversion clade</taxon>
        <taxon>genistoids sensu lato</taxon>
        <taxon>core genistoids</taxon>
        <taxon>Genisteae</taxon>
        <taxon>Lupinus</taxon>
    </lineage>
</organism>
<dbReference type="PANTHER" id="PTHR31672">
    <property type="entry name" value="BNACNNG10540D PROTEIN"/>
    <property type="match status" value="1"/>
</dbReference>
<evidence type="ECO:0000259" key="1">
    <source>
        <dbReference type="PROSITE" id="PS50181"/>
    </source>
</evidence>
<accession>A0A6A4NI24</accession>
<dbReference type="InterPro" id="IPR001810">
    <property type="entry name" value="F-box_dom"/>
</dbReference>
<protein>
    <submittedName>
        <fullName evidence="2">Putative F-box domain, galactose oxidase/kelch, beta-propeller, kelch-type beta propeller</fullName>
    </submittedName>
</protein>
<evidence type="ECO:0000313" key="2">
    <source>
        <dbReference type="EMBL" id="KAE9593326.1"/>
    </source>
</evidence>
<gene>
    <name evidence="2" type="ORF">Lalb_Chr19g0138581</name>
</gene>
<dbReference type="SUPFAM" id="SSF81383">
    <property type="entry name" value="F-box domain"/>
    <property type="match status" value="1"/>
</dbReference>
<dbReference type="CDD" id="cd22157">
    <property type="entry name" value="F-box_AtFBW1-like"/>
    <property type="match status" value="1"/>
</dbReference>
<name>A0A6A4NI24_LUPAL</name>
<keyword evidence="3" id="KW-1185">Reference proteome</keyword>
<proteinExistence type="predicted"/>
<dbReference type="Proteomes" id="UP000447434">
    <property type="component" value="Chromosome 19"/>
</dbReference>
<dbReference type="OrthoDB" id="1415606at2759"/>
<comment type="caution">
    <text evidence="2">The sequence shown here is derived from an EMBL/GenBank/DDBJ whole genome shotgun (WGS) entry which is preliminary data.</text>
</comment>
<dbReference type="Pfam" id="PF00646">
    <property type="entry name" value="F-box"/>
    <property type="match status" value="1"/>
</dbReference>
<dbReference type="Pfam" id="PF07734">
    <property type="entry name" value="FBA_1"/>
    <property type="match status" value="1"/>
</dbReference>
<dbReference type="InterPro" id="IPR036047">
    <property type="entry name" value="F-box-like_dom_sf"/>
</dbReference>
<dbReference type="NCBIfam" id="TIGR01640">
    <property type="entry name" value="F_box_assoc_1"/>
    <property type="match status" value="1"/>
</dbReference>
<sequence length="352" mass="40928">MSLQEELVNEILARLPAKSLLRFKNVERSWNTLFKTKSFIRRQKEMQMRSASSHDRFIMFYHEVMTRTPTITVLSTCYPPKYENLEYPLSDPTDYLVYLQALGHYNGIYCLRVLYFNGKFPDGPYLPETILWNPTIREVRIIPPNPLAPTGRDFDSYSGFGASDSDTSLHFYYLYDFNTDSWSVIHDVRDNSIRFKTSFHDCGFYSNGVYHWLSSDYTFILCFDFHSNKLRTIKTPLTTEYCTIIEANNCIAYLAYDTSDDQRIEIWYLKQDGSWIKQCNLTPVVNGGICTILKDGAEFLGGPIYDVMTLYKSRPETPHDSRAEALRRFQVLAEDGHFGIYPYVETIVPLSP</sequence>
<dbReference type="EMBL" id="WOCE01000019">
    <property type="protein sequence ID" value="KAE9593326.1"/>
    <property type="molecule type" value="Genomic_DNA"/>
</dbReference>
<dbReference type="InterPro" id="IPR050796">
    <property type="entry name" value="SCF_F-box_component"/>
</dbReference>
<reference evidence="3" key="1">
    <citation type="journal article" date="2020" name="Nat. Commun.">
        <title>Genome sequence of the cluster root forming white lupin.</title>
        <authorList>
            <person name="Hufnagel B."/>
            <person name="Marques A."/>
            <person name="Soriano A."/>
            <person name="Marques L."/>
            <person name="Divol F."/>
            <person name="Doumas P."/>
            <person name="Sallet E."/>
            <person name="Mancinotti D."/>
            <person name="Carrere S."/>
            <person name="Marande W."/>
            <person name="Arribat S."/>
            <person name="Keller J."/>
            <person name="Huneau C."/>
            <person name="Blein T."/>
            <person name="Aime D."/>
            <person name="Laguerre M."/>
            <person name="Taylor J."/>
            <person name="Schubert V."/>
            <person name="Nelson M."/>
            <person name="Geu-Flores F."/>
            <person name="Crespi M."/>
            <person name="Gallardo-Guerrero K."/>
            <person name="Delaux P.-M."/>
            <person name="Salse J."/>
            <person name="Berges H."/>
            <person name="Guyot R."/>
            <person name="Gouzy J."/>
            <person name="Peret B."/>
        </authorList>
    </citation>
    <scope>NUCLEOTIDE SEQUENCE [LARGE SCALE GENOMIC DNA]</scope>
    <source>
        <strain evidence="3">cv. Amiga</strain>
    </source>
</reference>
<dbReference type="InterPro" id="IPR006527">
    <property type="entry name" value="F-box-assoc_dom_typ1"/>
</dbReference>
<dbReference type="PROSITE" id="PS50181">
    <property type="entry name" value="FBOX"/>
    <property type="match status" value="1"/>
</dbReference>
<dbReference type="InterPro" id="IPR011043">
    <property type="entry name" value="Gal_Oxase/kelch_b-propeller"/>
</dbReference>